<protein>
    <submittedName>
        <fullName evidence="4">Uncharacterized vancomycin resistance protein</fullName>
    </submittedName>
</protein>
<dbReference type="Pfam" id="PF04294">
    <property type="entry name" value="VanW"/>
    <property type="match status" value="1"/>
</dbReference>
<dbReference type="Pfam" id="PF07501">
    <property type="entry name" value="G5"/>
    <property type="match status" value="1"/>
</dbReference>
<dbReference type="InterPro" id="IPR007391">
    <property type="entry name" value="Vancomycin_resist_VanW"/>
</dbReference>
<keyword evidence="2" id="KW-0472">Membrane</keyword>
<sequence>MAARKKKRELSEKAQKRIRQRNLHVGITVIAAIVIIFSVIQFTLWRYVSKVDEEYICKNVFIGKTDVSGMTKEEAVKAVDNTLGDYRNKQLVLKVKDQGADVSIEEMGAEVENIDKLAEKAVGYGKNGSIWSHYQKIHNLDKKKYVIDESFKVDEAKLRELIQERAVPLEQKAVNASASYNGSGFDLTDEAEGYTVDVDKSVKKIKNFMNKKWNYEDAEVELKLDMEKPTIKKADLESLQDELGSYTTNAGWGDRVQNIRRATELINGTVVMPGEEFSVEQATLPYTEENGYVAGSAYENGQIVESIGGGLCQVSTTLYNAVLYAELEVTRRAPHSMSVSYVEPSRDAMIAEGISDFKFVNNYDTPILIEGYIDGNNQLGFYIYGKDTRAAGHSVEFESETLETTEYTKKYVEDTESAVGSQETEGAGMDGSTARLWKITYENGEEVSREVINNSTYQTSDVTVKVGTKSDNAEATKLVEEAIATQDQEKINAAISKASALK</sequence>
<dbReference type="InterPro" id="IPR011098">
    <property type="entry name" value="G5_dom"/>
</dbReference>
<evidence type="ECO:0000256" key="2">
    <source>
        <dbReference type="SAM" id="Phobius"/>
    </source>
</evidence>
<dbReference type="PANTHER" id="PTHR35788:SF1">
    <property type="entry name" value="EXPORTED PROTEIN"/>
    <property type="match status" value="1"/>
</dbReference>
<dbReference type="PANTHER" id="PTHR35788">
    <property type="entry name" value="EXPORTED PROTEIN-RELATED"/>
    <property type="match status" value="1"/>
</dbReference>
<dbReference type="EMBL" id="CYXR01000007">
    <property type="protein sequence ID" value="CUM87198.1"/>
    <property type="molecule type" value="Genomic_DNA"/>
</dbReference>
<dbReference type="SMART" id="SM01208">
    <property type="entry name" value="G5"/>
    <property type="match status" value="1"/>
</dbReference>
<feature type="domain" description="G5" evidence="3">
    <location>
        <begin position="391"/>
        <end position="470"/>
    </location>
</feature>
<dbReference type="AlphaFoldDB" id="A0A173SD64"/>
<dbReference type="RefSeq" id="WP_055156176.1">
    <property type="nucleotide sequence ID" value="NZ_CYXR01000007.1"/>
</dbReference>
<accession>A0A173SD64</accession>
<evidence type="ECO:0000256" key="1">
    <source>
        <dbReference type="ARBA" id="ARBA00022729"/>
    </source>
</evidence>
<feature type="transmembrane region" description="Helical" evidence="2">
    <location>
        <begin position="21"/>
        <end position="48"/>
    </location>
</feature>
<gene>
    <name evidence="4" type="ORF">ERS852574_01251</name>
</gene>
<evidence type="ECO:0000313" key="4">
    <source>
        <dbReference type="EMBL" id="CUM87198.1"/>
    </source>
</evidence>
<evidence type="ECO:0000259" key="3">
    <source>
        <dbReference type="PROSITE" id="PS51109"/>
    </source>
</evidence>
<dbReference type="PROSITE" id="PS51109">
    <property type="entry name" value="G5"/>
    <property type="match status" value="1"/>
</dbReference>
<dbReference type="Proteomes" id="UP000095727">
    <property type="component" value="Unassembled WGS sequence"/>
</dbReference>
<proteinExistence type="predicted"/>
<organism evidence="4 5">
    <name type="scientific">Coprococcus comes</name>
    <dbReference type="NCBI Taxonomy" id="410072"/>
    <lineage>
        <taxon>Bacteria</taxon>
        <taxon>Bacillati</taxon>
        <taxon>Bacillota</taxon>
        <taxon>Clostridia</taxon>
        <taxon>Lachnospirales</taxon>
        <taxon>Lachnospiraceae</taxon>
        <taxon>Coprococcus</taxon>
    </lineage>
</organism>
<evidence type="ECO:0000313" key="5">
    <source>
        <dbReference type="Proteomes" id="UP000095727"/>
    </source>
</evidence>
<dbReference type="Gene3D" id="2.20.230.10">
    <property type="entry name" value="Resuscitation-promoting factor rpfb"/>
    <property type="match status" value="1"/>
</dbReference>
<keyword evidence="1" id="KW-0732">Signal</keyword>
<keyword evidence="2" id="KW-1133">Transmembrane helix</keyword>
<dbReference type="InterPro" id="IPR052913">
    <property type="entry name" value="Glycopeptide_resist_protein"/>
</dbReference>
<dbReference type="Pfam" id="PF12229">
    <property type="entry name" value="PG_binding_4"/>
    <property type="match status" value="1"/>
</dbReference>
<dbReference type="InterPro" id="IPR022029">
    <property type="entry name" value="YoaR-like_PG-bd"/>
</dbReference>
<name>A0A173SD64_9FIRM</name>
<keyword evidence="2" id="KW-0812">Transmembrane</keyword>
<reference evidence="4 5" key="1">
    <citation type="submission" date="2015-09" db="EMBL/GenBank/DDBJ databases">
        <authorList>
            <consortium name="Pathogen Informatics"/>
        </authorList>
    </citation>
    <scope>NUCLEOTIDE SEQUENCE [LARGE SCALE GENOMIC DNA]</scope>
    <source>
        <strain evidence="4 5">2789STDY5834962</strain>
    </source>
</reference>